<dbReference type="Gene3D" id="2.40.50.140">
    <property type="entry name" value="Nucleic acid-binding proteins"/>
    <property type="match status" value="1"/>
</dbReference>
<dbReference type="InterPro" id="IPR012340">
    <property type="entry name" value="NA-bd_OB-fold"/>
</dbReference>
<protein>
    <recommendedName>
        <fullName evidence="5 6">Large ribosomal subunit protein uL29</fullName>
    </recommendedName>
</protein>
<evidence type="ECO:0000256" key="5">
    <source>
        <dbReference type="ARBA" id="ARBA00035204"/>
    </source>
</evidence>
<dbReference type="InterPro" id="IPR001854">
    <property type="entry name" value="Ribosomal_uL29"/>
</dbReference>
<evidence type="ECO:0000256" key="7">
    <source>
        <dbReference type="SAM" id="MobiDB-lite"/>
    </source>
</evidence>
<dbReference type="InterPro" id="IPR000266">
    <property type="entry name" value="Ribosomal_uS17"/>
</dbReference>
<keyword evidence="3 6" id="KW-0689">Ribosomal protein</keyword>
<dbReference type="InterPro" id="IPR018254">
    <property type="entry name" value="Ribosomal_uL29_CS"/>
</dbReference>
<evidence type="ECO:0000313" key="9">
    <source>
        <dbReference type="Proteomes" id="UP001157125"/>
    </source>
</evidence>
<dbReference type="PROSITE" id="PS00579">
    <property type="entry name" value="RIBOSOMAL_L29"/>
    <property type="match status" value="1"/>
</dbReference>
<evidence type="ECO:0000256" key="2">
    <source>
        <dbReference type="ARBA" id="ARBA00010254"/>
    </source>
</evidence>
<evidence type="ECO:0000256" key="1">
    <source>
        <dbReference type="ARBA" id="ARBA00009254"/>
    </source>
</evidence>
<dbReference type="Gene3D" id="6.10.140.1970">
    <property type="match status" value="1"/>
</dbReference>
<accession>A0ABQ6IED9</accession>
<comment type="similarity">
    <text evidence="2">Belongs to the universal ribosomal protein uS17 family.</text>
</comment>
<feature type="compositionally biased region" description="Basic and acidic residues" evidence="7">
    <location>
        <begin position="193"/>
        <end position="204"/>
    </location>
</feature>
<dbReference type="Pfam" id="PF00831">
    <property type="entry name" value="Ribosomal_L29"/>
    <property type="match status" value="1"/>
</dbReference>
<dbReference type="PANTHER" id="PTHR10744">
    <property type="entry name" value="40S RIBOSOMAL PROTEIN S11 FAMILY MEMBER"/>
    <property type="match status" value="1"/>
</dbReference>
<comment type="similarity">
    <text evidence="1 6">Belongs to the universal ribosomal protein uL29 family.</text>
</comment>
<dbReference type="SUPFAM" id="SSF50249">
    <property type="entry name" value="Nucleic acid-binding proteins"/>
    <property type="match status" value="1"/>
</dbReference>
<evidence type="ECO:0000256" key="3">
    <source>
        <dbReference type="ARBA" id="ARBA00022980"/>
    </source>
</evidence>
<evidence type="ECO:0000313" key="8">
    <source>
        <dbReference type="EMBL" id="GMA36234.1"/>
    </source>
</evidence>
<proteinExistence type="inferred from homology"/>
<evidence type="ECO:0000256" key="6">
    <source>
        <dbReference type="HAMAP-Rule" id="MF_00374"/>
    </source>
</evidence>
<feature type="region of interest" description="Disordered" evidence="7">
    <location>
        <begin position="135"/>
        <end position="204"/>
    </location>
</feature>
<dbReference type="NCBIfam" id="TIGR00012">
    <property type="entry name" value="L29"/>
    <property type="match status" value="1"/>
</dbReference>
<sequence length="204" mass="23537">MAIGTKNLMPAEPRRHGGRAPRGGASARPRRSLFNLRFQSATGRLENHGRLKAVKRDIARIYTILREREPASAPLRRRRPSKEFRGVMATKKQSTATAEHRAYRKTRRGYVVSDKMDKTITVEVEDRVKHPLYGKVLRRNSKIKAHDEPEHRRHRRPRRRDGDPSAVRFQAVASGRNRREGQVTNVRPGSAGETRREPDDRRQT</sequence>
<dbReference type="InterPro" id="IPR036049">
    <property type="entry name" value="Ribosomal_uL29_sf"/>
</dbReference>
<dbReference type="PANTHER" id="PTHR10744:SF1">
    <property type="entry name" value="SMALL RIBOSOMAL SUBUNIT PROTEIN US17M"/>
    <property type="match status" value="1"/>
</dbReference>
<comment type="caution">
    <text evidence="8">The sequence shown here is derived from an EMBL/GenBank/DDBJ whole genome shotgun (WGS) entry which is preliminary data.</text>
</comment>
<dbReference type="HAMAP" id="MF_00374">
    <property type="entry name" value="Ribosomal_uL29"/>
    <property type="match status" value="1"/>
</dbReference>
<organism evidence="8 9">
    <name type="scientific">Demequina litorisediminis</name>
    <dbReference type="NCBI Taxonomy" id="1849022"/>
    <lineage>
        <taxon>Bacteria</taxon>
        <taxon>Bacillati</taxon>
        <taxon>Actinomycetota</taxon>
        <taxon>Actinomycetes</taxon>
        <taxon>Micrococcales</taxon>
        <taxon>Demequinaceae</taxon>
        <taxon>Demequina</taxon>
    </lineage>
</organism>
<keyword evidence="4 6" id="KW-0687">Ribonucleoprotein</keyword>
<dbReference type="CDD" id="cd00427">
    <property type="entry name" value="Ribosomal_L29_HIP"/>
    <property type="match status" value="1"/>
</dbReference>
<dbReference type="SUPFAM" id="SSF46561">
    <property type="entry name" value="Ribosomal protein L29 (L29p)"/>
    <property type="match status" value="1"/>
</dbReference>
<dbReference type="CDD" id="cd00364">
    <property type="entry name" value="Ribosomal_uS17"/>
    <property type="match status" value="1"/>
</dbReference>
<dbReference type="EMBL" id="BSUN01000001">
    <property type="protein sequence ID" value="GMA36234.1"/>
    <property type="molecule type" value="Genomic_DNA"/>
</dbReference>
<evidence type="ECO:0000256" key="4">
    <source>
        <dbReference type="ARBA" id="ARBA00023274"/>
    </source>
</evidence>
<keyword evidence="9" id="KW-1185">Reference proteome</keyword>
<feature type="region of interest" description="Disordered" evidence="7">
    <location>
        <begin position="1"/>
        <end position="29"/>
    </location>
</feature>
<dbReference type="Pfam" id="PF00366">
    <property type="entry name" value="Ribosomal_S17"/>
    <property type="match status" value="1"/>
</dbReference>
<gene>
    <name evidence="6" type="primary">rpmC</name>
    <name evidence="8" type="ORF">GCM10025876_24380</name>
</gene>
<dbReference type="Proteomes" id="UP001157125">
    <property type="component" value="Unassembled WGS sequence"/>
</dbReference>
<name>A0ABQ6IED9_9MICO</name>
<reference evidence="9" key="1">
    <citation type="journal article" date="2019" name="Int. J. Syst. Evol. Microbiol.">
        <title>The Global Catalogue of Microorganisms (GCM) 10K type strain sequencing project: providing services to taxonomists for standard genome sequencing and annotation.</title>
        <authorList>
            <consortium name="The Broad Institute Genomics Platform"/>
            <consortium name="The Broad Institute Genome Sequencing Center for Infectious Disease"/>
            <person name="Wu L."/>
            <person name="Ma J."/>
        </authorList>
    </citation>
    <scope>NUCLEOTIDE SEQUENCE [LARGE SCALE GENOMIC DNA]</scope>
    <source>
        <strain evidence="9">NBRC 112299</strain>
    </source>
</reference>